<organism evidence="5 6">
    <name type="scientific">Rhizophagus irregularis</name>
    <dbReference type="NCBI Taxonomy" id="588596"/>
    <lineage>
        <taxon>Eukaryota</taxon>
        <taxon>Fungi</taxon>
        <taxon>Fungi incertae sedis</taxon>
        <taxon>Mucoromycota</taxon>
        <taxon>Glomeromycotina</taxon>
        <taxon>Glomeromycetes</taxon>
        <taxon>Glomerales</taxon>
        <taxon>Glomeraceae</taxon>
        <taxon>Rhizophagus</taxon>
    </lineage>
</organism>
<dbReference type="PANTHER" id="PTHR46880">
    <property type="entry name" value="RAS-ASSOCIATING DOMAIN-CONTAINING PROTEIN"/>
    <property type="match status" value="1"/>
</dbReference>
<dbReference type="PANTHER" id="PTHR46880:SF5">
    <property type="entry name" value="DUF4371 DOMAIN-CONTAINING PROTEIN"/>
    <property type="match status" value="1"/>
</dbReference>
<gene>
    <name evidence="5" type="ORF">RhiirC2_830470</name>
    <name evidence="3" type="ORF">RhiirC2_831075</name>
    <name evidence="4" type="ORF">RhiirC2_872131</name>
</gene>
<dbReference type="Pfam" id="PF25431">
    <property type="entry name" value="zf-C17orf113"/>
    <property type="match status" value="1"/>
</dbReference>
<dbReference type="AlphaFoldDB" id="A0A2N1M2X0"/>
<evidence type="ECO:0000313" key="3">
    <source>
        <dbReference type="EMBL" id="PKK55833.1"/>
    </source>
</evidence>
<name>A0A2N1M2X0_9GLOM</name>
<evidence type="ECO:0000259" key="2">
    <source>
        <dbReference type="Pfam" id="PF25431"/>
    </source>
</evidence>
<dbReference type="EMBL" id="LLXL01006367">
    <property type="protein sequence ID" value="PKK56008.1"/>
    <property type="molecule type" value="Genomic_DNA"/>
</dbReference>
<dbReference type="VEuPathDB" id="FungiDB:RhiirA1_509095"/>
<evidence type="ECO:0000313" key="6">
    <source>
        <dbReference type="Proteomes" id="UP000233469"/>
    </source>
</evidence>
<feature type="domain" description="C17orf113 probable zinc finger" evidence="2">
    <location>
        <begin position="67"/>
        <end position="124"/>
    </location>
</feature>
<proteinExistence type="predicted"/>
<protein>
    <recommendedName>
        <fullName evidence="2">C17orf113 probable zinc finger domain-containing protein</fullName>
    </recommendedName>
</protein>
<reference evidence="5 6" key="1">
    <citation type="submission" date="2016-04" db="EMBL/GenBank/DDBJ databases">
        <title>Genome analyses suggest a sexual origin of heterokaryosis in a supposedly ancient asexual fungus.</title>
        <authorList>
            <person name="Ropars J."/>
            <person name="Sedzielewska K."/>
            <person name="Noel J."/>
            <person name="Charron P."/>
            <person name="Farinelli L."/>
            <person name="Marton T."/>
            <person name="Kruger M."/>
            <person name="Pelin A."/>
            <person name="Brachmann A."/>
            <person name="Corradi N."/>
        </authorList>
    </citation>
    <scope>NUCLEOTIDE SEQUENCE [LARGE SCALE GENOMIC DNA]</scope>
    <source>
        <strain evidence="5 6">C2</strain>
    </source>
</reference>
<accession>A0A2N1M2X0</accession>
<dbReference type="InterPro" id="IPR057456">
    <property type="entry name" value="Znf_C17orf113"/>
</dbReference>
<reference evidence="5 6" key="2">
    <citation type="submission" date="2017-10" db="EMBL/GenBank/DDBJ databases">
        <title>Extensive intraspecific genome diversity in a model arbuscular mycorrhizal fungus.</title>
        <authorList>
            <person name="Chen E.C.H."/>
            <person name="Morin E."/>
            <person name="Baudet D."/>
            <person name="Noel J."/>
            <person name="Ndikumana S."/>
            <person name="Charron P."/>
            <person name="St-Onge C."/>
            <person name="Giorgi J."/>
            <person name="Grigoriev I.V."/>
            <person name="Roux C."/>
            <person name="Martin F.M."/>
            <person name="Corradi N."/>
        </authorList>
    </citation>
    <scope>NUCLEOTIDE SEQUENCE [LARGE SCALE GENOMIC DNA]</scope>
    <source>
        <strain evidence="5 6">C2</strain>
    </source>
</reference>
<dbReference type="Proteomes" id="UP000233469">
    <property type="component" value="Unassembled WGS sequence"/>
</dbReference>
<evidence type="ECO:0000313" key="5">
    <source>
        <dbReference type="EMBL" id="PKK56008.1"/>
    </source>
</evidence>
<dbReference type="EMBL" id="LLXL01006741">
    <property type="protein sequence ID" value="PKK55833.1"/>
    <property type="molecule type" value="Genomic_DNA"/>
</dbReference>
<dbReference type="EMBL" id="LLXL01006400">
    <property type="protein sequence ID" value="PKK55993.1"/>
    <property type="molecule type" value="Genomic_DNA"/>
</dbReference>
<evidence type="ECO:0000313" key="4">
    <source>
        <dbReference type="EMBL" id="PKK55993.1"/>
    </source>
</evidence>
<feature type="region of interest" description="Disordered" evidence="1">
    <location>
        <begin position="1"/>
        <end position="56"/>
    </location>
</feature>
<dbReference type="VEuPathDB" id="FungiDB:RhiirA1_481305"/>
<comment type="caution">
    <text evidence="5">The sequence shown here is derived from an EMBL/GenBank/DDBJ whole genome shotgun (WGS) entry which is preliminary data.</text>
</comment>
<dbReference type="VEuPathDB" id="FungiDB:FUN_006862"/>
<evidence type="ECO:0000256" key="1">
    <source>
        <dbReference type="SAM" id="MobiDB-lite"/>
    </source>
</evidence>
<sequence length="325" mass="37358">MSSSSKNSLKRFFPPAESSNKRGKTSIPQENQEELSSSESETEQAPTTKGKRSHERKVPDQNWFKFYPWLDQQVIDGKTTLFCSLCRERKGKTVFAIGTTKYRLEKIKNHVKTSEHKESEDLSKPQQLKLLGNFAKQLGIDKLNIISLMRNVYFCSKNNQAINIFPDLCKLISIQIKNSKEYLVSSKTSILKQPDFKENDTRAQYASYSNCNAGNEFLESICHVIEENLFHETNDSKFWSILIDESTTITDDKHLAIVSKHIINNTPYMRYLGMLNLEETDALYIFNQIKSFISSKNLNINSLIHFGSDGASTMTGNFIYYLFVY</sequence>